<dbReference type="InterPro" id="IPR007219">
    <property type="entry name" value="XnlR_reg_dom"/>
</dbReference>
<keyword evidence="1" id="KW-0539">Nucleus</keyword>
<evidence type="ECO:0000256" key="2">
    <source>
        <dbReference type="SAM" id="MobiDB-lite"/>
    </source>
</evidence>
<evidence type="ECO:0000256" key="1">
    <source>
        <dbReference type="ARBA" id="ARBA00023242"/>
    </source>
</evidence>
<dbReference type="Proteomes" id="UP000799423">
    <property type="component" value="Unassembled WGS sequence"/>
</dbReference>
<name>A0A6A7ASM1_9PLEO</name>
<organism evidence="4 5">
    <name type="scientific">Plenodomus tracheiphilus IPT5</name>
    <dbReference type="NCBI Taxonomy" id="1408161"/>
    <lineage>
        <taxon>Eukaryota</taxon>
        <taxon>Fungi</taxon>
        <taxon>Dikarya</taxon>
        <taxon>Ascomycota</taxon>
        <taxon>Pezizomycotina</taxon>
        <taxon>Dothideomycetes</taxon>
        <taxon>Pleosporomycetidae</taxon>
        <taxon>Pleosporales</taxon>
        <taxon>Pleosporineae</taxon>
        <taxon>Leptosphaeriaceae</taxon>
        <taxon>Plenodomus</taxon>
    </lineage>
</organism>
<dbReference type="EMBL" id="MU006351">
    <property type="protein sequence ID" value="KAF2845229.1"/>
    <property type="molecule type" value="Genomic_DNA"/>
</dbReference>
<proteinExistence type="predicted"/>
<dbReference type="CDD" id="cd12148">
    <property type="entry name" value="fungal_TF_MHR"/>
    <property type="match status" value="1"/>
</dbReference>
<feature type="domain" description="Xylanolytic transcriptional activator regulatory" evidence="3">
    <location>
        <begin position="223"/>
        <end position="294"/>
    </location>
</feature>
<keyword evidence="5" id="KW-1185">Reference proteome</keyword>
<protein>
    <recommendedName>
        <fullName evidence="3">Xylanolytic transcriptional activator regulatory domain-containing protein</fullName>
    </recommendedName>
</protein>
<dbReference type="GO" id="GO:0006351">
    <property type="term" value="P:DNA-templated transcription"/>
    <property type="evidence" value="ECO:0007669"/>
    <property type="project" value="InterPro"/>
</dbReference>
<evidence type="ECO:0000313" key="5">
    <source>
        <dbReference type="Proteomes" id="UP000799423"/>
    </source>
</evidence>
<dbReference type="GO" id="GO:0008270">
    <property type="term" value="F:zinc ion binding"/>
    <property type="evidence" value="ECO:0007669"/>
    <property type="project" value="InterPro"/>
</dbReference>
<evidence type="ECO:0000313" key="4">
    <source>
        <dbReference type="EMBL" id="KAF2845229.1"/>
    </source>
</evidence>
<dbReference type="GO" id="GO:0003700">
    <property type="term" value="F:DNA-binding transcription factor activity"/>
    <property type="evidence" value="ECO:0007669"/>
    <property type="project" value="InterPro"/>
</dbReference>
<sequence>MSSIKQVQDLQSQIAELTQVNSQLRTKLPEKDALDVERTDMKRRHSGAPVAIAPALHRAPKPRLNNFAHVRNNIQRHAEDLFDIPYKVRSKHARQSSSQVPELPSRADFAHLSRAYLDCIHGWHPILHWPTFQSEVDEVYTKRTLERSPPEWIGLFFAVLACASLQLDIQIDHHLNTPGRGLVYFDIASKALTPWPEDFTLSHAQSALLLSIYAAESNMKSLGSIWLASAVRIAQELQIHVAVDALSPLEDEARRRLWWAIYSRDRTMALETNKPALIHELDCEIPLPSALEDRYIQSQGVFRSQASPAPSTGSLAVIQITRMYAGILQTLRSSVIHHQALQNHDEQFRSSMALLPESYQPGSNAIFEAAALPTVFTILTARFHLYRRNLTIISHPAERAEALDRCVTVAKDTAKYVSRALHNTSRLEAAKSWHARVAPIASNTVCLHLWRCILILCLRGEYDAALMCLHLSSTIGHTRKINSACGKHIAFFVDGLLDRQRKIPDQSQRPEHDEELLAYASADAQGSIEHSWVWTGANASSKTSPQLSPCSITRRQGHDETMHDVLPLRGSFNSLDPKETPWNEWGRIESTIRQLMEESRPRTAQTPTYYLPPHNPVKRVQLAPDDRLPPKPSTSSTPTPSSASRISIANII</sequence>
<feature type="compositionally biased region" description="Low complexity" evidence="2">
    <location>
        <begin position="633"/>
        <end position="652"/>
    </location>
</feature>
<feature type="region of interest" description="Disordered" evidence="2">
    <location>
        <begin position="597"/>
        <end position="652"/>
    </location>
</feature>
<dbReference type="GO" id="GO:0003677">
    <property type="term" value="F:DNA binding"/>
    <property type="evidence" value="ECO:0007669"/>
    <property type="project" value="InterPro"/>
</dbReference>
<accession>A0A6A7ASM1</accession>
<reference evidence="4" key="1">
    <citation type="submission" date="2020-01" db="EMBL/GenBank/DDBJ databases">
        <authorList>
            <consortium name="DOE Joint Genome Institute"/>
            <person name="Haridas S."/>
            <person name="Albert R."/>
            <person name="Binder M."/>
            <person name="Bloem J."/>
            <person name="Labutti K."/>
            <person name="Salamov A."/>
            <person name="Andreopoulos B."/>
            <person name="Baker S.E."/>
            <person name="Barry K."/>
            <person name="Bills G."/>
            <person name="Bluhm B.H."/>
            <person name="Cannon C."/>
            <person name="Castanera R."/>
            <person name="Culley D.E."/>
            <person name="Daum C."/>
            <person name="Ezra D."/>
            <person name="Gonzalez J.B."/>
            <person name="Henrissat B."/>
            <person name="Kuo A."/>
            <person name="Liang C."/>
            <person name="Lipzen A."/>
            <person name="Lutzoni F."/>
            <person name="Magnuson J."/>
            <person name="Mondo S."/>
            <person name="Nolan M."/>
            <person name="Ohm R."/>
            <person name="Pangilinan J."/>
            <person name="Park H.-J."/>
            <person name="Ramirez L."/>
            <person name="Alfaro M."/>
            <person name="Sun H."/>
            <person name="Tritt A."/>
            <person name="Yoshinaga Y."/>
            <person name="Zwiers L.-H."/>
            <person name="Turgeon B.G."/>
            <person name="Goodwin S.B."/>
            <person name="Spatafora J.W."/>
            <person name="Crous P.W."/>
            <person name="Grigoriev I.V."/>
        </authorList>
    </citation>
    <scope>NUCLEOTIDE SEQUENCE</scope>
    <source>
        <strain evidence="4">IPT5</strain>
    </source>
</reference>
<dbReference type="PANTHER" id="PTHR46910:SF1">
    <property type="entry name" value="MISCELLANEOUS ZN(II)2CYS6 TRANSCRIPTION FACTOR (EUROFUNG)-RELATED"/>
    <property type="match status" value="1"/>
</dbReference>
<dbReference type="PANTHER" id="PTHR46910">
    <property type="entry name" value="TRANSCRIPTION FACTOR PDR1"/>
    <property type="match status" value="1"/>
</dbReference>
<dbReference type="Pfam" id="PF04082">
    <property type="entry name" value="Fungal_trans"/>
    <property type="match status" value="1"/>
</dbReference>
<gene>
    <name evidence="4" type="ORF">T440DRAFT_281281</name>
</gene>
<dbReference type="InterPro" id="IPR050987">
    <property type="entry name" value="AtrR-like"/>
</dbReference>
<dbReference type="SMART" id="SM00906">
    <property type="entry name" value="Fungal_trans"/>
    <property type="match status" value="1"/>
</dbReference>
<dbReference type="OrthoDB" id="2110361at2759"/>
<evidence type="ECO:0000259" key="3">
    <source>
        <dbReference type="SMART" id="SM00906"/>
    </source>
</evidence>
<dbReference type="AlphaFoldDB" id="A0A6A7ASM1"/>